<feature type="transmembrane region" description="Helical" evidence="2">
    <location>
        <begin position="72"/>
        <end position="91"/>
    </location>
</feature>
<evidence type="ECO:0000256" key="2">
    <source>
        <dbReference type="RuleBase" id="RU004430"/>
    </source>
</evidence>
<keyword evidence="2" id="KW-1133">Transmembrane helix</keyword>
<dbReference type="EC" id="7.1.1.2" evidence="2"/>
<dbReference type="InterPro" id="IPR001457">
    <property type="entry name" value="NADH_UbQ/plastoQ_OxRdtase_su6"/>
</dbReference>
<comment type="similarity">
    <text evidence="2">Belongs to the complex I subunit 6 family.</text>
</comment>
<comment type="subcellular location">
    <subcellularLocation>
        <location evidence="2">Mitochondrion membrane</location>
        <topology evidence="2">Multi-pass membrane protein</topology>
    </subcellularLocation>
</comment>
<dbReference type="VEuPathDB" id="FungiDB:NCU16004"/>
<dbReference type="Pfam" id="PF00499">
    <property type="entry name" value="Oxidored_q3"/>
    <property type="match status" value="1"/>
</dbReference>
<feature type="transmembrane region" description="Helical" evidence="2">
    <location>
        <begin position="44"/>
        <end position="66"/>
    </location>
</feature>
<dbReference type="AlphaFoldDB" id="A0A1W5YJX4"/>
<feature type="transmembrane region" description="Helical" evidence="2">
    <location>
        <begin position="15"/>
        <end position="37"/>
    </location>
</feature>
<feature type="transmembrane region" description="Helical" evidence="2">
    <location>
        <begin position="103"/>
        <end position="122"/>
    </location>
</feature>
<sequence>MNSLFLINESFTNGYISSVLDIISILAIFCGISVIVNKNPIISVLFLIGLFASVSSYLILLGLSFIGLAYLIVYIGAISILFLFILMLINIRISELQSNTNNSIPLTIILGISLSYSLFQLLPYDIAILSNFSSNINNNLYNLSMNKQNNGNFGINTTPAVSLQPKNNDLLFVTSKIWDGNLAESNHITTIGNVMYSNYSIWLFLASFILLLAMVGSIVIIMKSNASWGGALPNTRETKTEGR</sequence>
<evidence type="ECO:0000256" key="1">
    <source>
        <dbReference type="ARBA" id="ARBA00023128"/>
    </source>
</evidence>
<dbReference type="GO" id="GO:0031966">
    <property type="term" value="C:mitochondrial membrane"/>
    <property type="evidence" value="ECO:0007669"/>
    <property type="project" value="UniProtKB-SubCell"/>
</dbReference>
<proteinExistence type="inferred from homology"/>
<keyword evidence="2" id="KW-0520">NAD</keyword>
<reference evidence="3" key="1">
    <citation type="journal article" date="2017" name="Can. J. Microbiol.">
        <title>Functional characterization of an N-terminally truncated mitochondrial porin expressed in Neurospora crassa.</title>
        <authorList>
            <person name="Shuvo S.R."/>
            <person name="Kovaltchouk U."/>
            <person name="Zubaer A."/>
            <person name="Kumar A."/>
            <person name="Summers W.A.T."/>
            <person name="Donald L.J."/>
            <person name="Hausner G."/>
            <person name="Court D.A."/>
        </authorList>
    </citation>
    <scope>NUCLEOTIDE SEQUENCE</scope>
</reference>
<evidence type="ECO:0000313" key="3">
    <source>
        <dbReference type="EMBL" id="ARI43921.1"/>
    </source>
</evidence>
<keyword evidence="2" id="KW-0812">Transmembrane</keyword>
<dbReference type="SMR" id="A0A1W5YJX4"/>
<dbReference type="FunFam" id="1.20.120.1200:FF:000008">
    <property type="entry name" value="NADH-ubiquinone oxidoreductase chain 6"/>
    <property type="match status" value="1"/>
</dbReference>
<name>A0A1W5YJX4_NEUCS</name>
<dbReference type="InterPro" id="IPR042106">
    <property type="entry name" value="Nuo/plastoQ_OxRdtase_6_NuoJ"/>
</dbReference>
<keyword evidence="2" id="KW-1278">Translocase</keyword>
<keyword evidence="1 2" id="KW-0496">Mitochondrion</keyword>
<organism evidence="3">
    <name type="scientific">Neurospora crassa</name>
    <dbReference type="NCBI Taxonomy" id="5141"/>
    <lineage>
        <taxon>Eukaryota</taxon>
        <taxon>Fungi</taxon>
        <taxon>Dikarya</taxon>
        <taxon>Ascomycota</taxon>
        <taxon>Pezizomycotina</taxon>
        <taxon>Sordariomycetes</taxon>
        <taxon>Sordariomycetidae</taxon>
        <taxon>Sordariales</taxon>
        <taxon>Sordariaceae</taxon>
        <taxon>Neurospora</taxon>
    </lineage>
</organism>
<dbReference type="PANTHER" id="PTHR33269">
    <property type="entry name" value="NADH-UBIQUINONE OXIDOREDUCTASE CHAIN 6"/>
    <property type="match status" value="1"/>
</dbReference>
<dbReference type="GO" id="GO:0008137">
    <property type="term" value="F:NADH dehydrogenase (ubiquinone) activity"/>
    <property type="evidence" value="ECO:0007669"/>
    <property type="project" value="UniProtKB-UniRule"/>
</dbReference>
<keyword evidence="2" id="KW-0679">Respiratory chain</keyword>
<keyword evidence="2" id="KW-0813">Transport</keyword>
<geneLocation type="mitochondrion" evidence="3"/>
<comment type="function">
    <text evidence="2">Core subunit of the mitochondrial membrane respiratory chain NADH dehydrogenase (Complex I) which catalyzes electron transfer from NADH through the respiratory chain, using ubiquinone as an electron acceptor. Essential for the catalytic activity and assembly of complex I.</text>
</comment>
<dbReference type="Gene3D" id="1.20.120.1200">
    <property type="entry name" value="NADH-ubiquinone/plastoquinone oxidoreductase chain 6, subunit NuoJ"/>
    <property type="match status" value="1"/>
</dbReference>
<accession>A0A1W5YJX4</accession>
<comment type="catalytic activity">
    <reaction evidence="2">
        <text>a ubiquinone + NADH + 5 H(+)(in) = a ubiquinol + NAD(+) + 4 H(+)(out)</text>
        <dbReference type="Rhea" id="RHEA:29091"/>
        <dbReference type="Rhea" id="RHEA-COMP:9565"/>
        <dbReference type="Rhea" id="RHEA-COMP:9566"/>
        <dbReference type="ChEBI" id="CHEBI:15378"/>
        <dbReference type="ChEBI" id="CHEBI:16389"/>
        <dbReference type="ChEBI" id="CHEBI:17976"/>
        <dbReference type="ChEBI" id="CHEBI:57540"/>
        <dbReference type="ChEBI" id="CHEBI:57945"/>
        <dbReference type="EC" id="7.1.1.2"/>
    </reaction>
</comment>
<feature type="transmembrane region" description="Helical" evidence="2">
    <location>
        <begin position="201"/>
        <end position="222"/>
    </location>
</feature>
<keyword evidence="2" id="KW-0249">Electron transport</keyword>
<keyword evidence="2" id="KW-0472">Membrane</keyword>
<dbReference type="PANTHER" id="PTHR33269:SF17">
    <property type="entry name" value="NADH-UBIQUINONE OXIDOREDUCTASE CHAIN 6"/>
    <property type="match status" value="1"/>
</dbReference>
<gene>
    <name evidence="3" type="primary">nad6</name>
</gene>
<keyword evidence="2" id="KW-0830">Ubiquinone</keyword>
<protein>
    <recommendedName>
        <fullName evidence="2">NADH-ubiquinone oxidoreductase chain 6</fullName>
        <ecNumber evidence="2">7.1.1.2</ecNumber>
    </recommendedName>
</protein>
<dbReference type="EMBL" id="KY213951">
    <property type="protein sequence ID" value="ARI43921.1"/>
    <property type="molecule type" value="Genomic_DNA"/>
</dbReference>